<dbReference type="Proteomes" id="UP000243629">
    <property type="component" value="Unassembled WGS sequence"/>
</dbReference>
<keyword evidence="2" id="KW-1185">Reference proteome</keyword>
<dbReference type="SUPFAM" id="SSF55811">
    <property type="entry name" value="Nudix"/>
    <property type="match status" value="1"/>
</dbReference>
<dbReference type="STRING" id="1720063.SAMN05216217_10259"/>
<dbReference type="OrthoDB" id="9778801at2"/>
<evidence type="ECO:0000313" key="1">
    <source>
        <dbReference type="EMBL" id="SFM21540.1"/>
    </source>
</evidence>
<dbReference type="InterPro" id="IPR015797">
    <property type="entry name" value="NUDIX_hydrolase-like_dom_sf"/>
</dbReference>
<dbReference type="AlphaFoldDB" id="A0A1I4P1X8"/>
<name>A0A1I4P1X8_9GAMM</name>
<evidence type="ECO:0008006" key="3">
    <source>
        <dbReference type="Google" id="ProtNLM"/>
    </source>
</evidence>
<evidence type="ECO:0000313" key="2">
    <source>
        <dbReference type="Proteomes" id="UP000243629"/>
    </source>
</evidence>
<sequence>MNSALYSGWVRHRRFAPKAHDFRYRLTLLWLDLAEMPEAFSQSRLLSTRRGSPMRFREGDYLGKHRQPGEGLADCARRLVQEQLQIDIDGQICLLTQVRSFGLLFNPLSLLYCHDRDGRLQAIIAEVSNTPWLERYAYVLRCDQTQDKQHFRLPKDFHVSPFLPLAVEYRMHFTRPAEQMLVHIEDWQGDDKLFDATLTLQREPLSRSQLRRHCLSFPFMVAKSVGGIYWQALRLLIKRIPLFDHGPQLRDRSAADPHSAKE</sequence>
<organism evidence="1 2">
    <name type="scientific">Halopseudomonas yangmingensis</name>
    <dbReference type="NCBI Taxonomy" id="1720063"/>
    <lineage>
        <taxon>Bacteria</taxon>
        <taxon>Pseudomonadati</taxon>
        <taxon>Pseudomonadota</taxon>
        <taxon>Gammaproteobacteria</taxon>
        <taxon>Pseudomonadales</taxon>
        <taxon>Pseudomonadaceae</taxon>
        <taxon>Halopseudomonas</taxon>
    </lineage>
</organism>
<dbReference type="PANTHER" id="PTHR33973">
    <property type="entry name" value="OS07G0153300 PROTEIN"/>
    <property type="match status" value="1"/>
</dbReference>
<dbReference type="PANTHER" id="PTHR33973:SF4">
    <property type="entry name" value="OS07G0153300 PROTEIN"/>
    <property type="match status" value="1"/>
</dbReference>
<proteinExistence type="predicted"/>
<dbReference type="Pfam" id="PF07103">
    <property type="entry name" value="DUF1365"/>
    <property type="match status" value="1"/>
</dbReference>
<gene>
    <name evidence="1" type="ORF">SAMN05216217_10259</name>
</gene>
<dbReference type="RefSeq" id="WP_093472309.1">
    <property type="nucleotide sequence ID" value="NZ_FOUI01000002.1"/>
</dbReference>
<accession>A0A1I4P1X8</accession>
<protein>
    <recommendedName>
        <fullName evidence="3">DUF1365 domain-containing protein</fullName>
    </recommendedName>
</protein>
<dbReference type="EMBL" id="FOUI01000002">
    <property type="protein sequence ID" value="SFM21540.1"/>
    <property type="molecule type" value="Genomic_DNA"/>
</dbReference>
<dbReference type="InterPro" id="IPR010775">
    <property type="entry name" value="DUF1365"/>
</dbReference>
<reference evidence="2" key="1">
    <citation type="submission" date="2016-10" db="EMBL/GenBank/DDBJ databases">
        <authorList>
            <person name="Varghese N."/>
            <person name="Submissions S."/>
        </authorList>
    </citation>
    <scope>NUCLEOTIDE SEQUENCE [LARGE SCALE GENOMIC DNA]</scope>
    <source>
        <strain evidence="2">DSM 24213</strain>
    </source>
</reference>